<dbReference type="AlphaFoldDB" id="X6NR77"/>
<proteinExistence type="predicted"/>
<protein>
    <submittedName>
        <fullName evidence="2">Uncharacterized protein</fullName>
    </submittedName>
</protein>
<gene>
    <name evidence="2" type="ORF">RFI_08900</name>
</gene>
<evidence type="ECO:0000313" key="3">
    <source>
        <dbReference type="Proteomes" id="UP000023152"/>
    </source>
</evidence>
<reference evidence="2 3" key="1">
    <citation type="journal article" date="2013" name="Curr. Biol.">
        <title>The Genome of the Foraminiferan Reticulomyxa filosa.</title>
        <authorList>
            <person name="Glockner G."/>
            <person name="Hulsmann N."/>
            <person name="Schleicher M."/>
            <person name="Noegel A.A."/>
            <person name="Eichinger L."/>
            <person name="Gallinger C."/>
            <person name="Pawlowski J."/>
            <person name="Sierra R."/>
            <person name="Euteneuer U."/>
            <person name="Pillet L."/>
            <person name="Moustafa A."/>
            <person name="Platzer M."/>
            <person name="Groth M."/>
            <person name="Szafranski K."/>
            <person name="Schliwa M."/>
        </authorList>
    </citation>
    <scope>NUCLEOTIDE SEQUENCE [LARGE SCALE GENOMIC DNA]</scope>
</reference>
<feature type="compositionally biased region" description="Basic residues" evidence="1">
    <location>
        <begin position="10"/>
        <end position="19"/>
    </location>
</feature>
<keyword evidence="3" id="KW-1185">Reference proteome</keyword>
<organism evidence="2 3">
    <name type="scientific">Reticulomyxa filosa</name>
    <dbReference type="NCBI Taxonomy" id="46433"/>
    <lineage>
        <taxon>Eukaryota</taxon>
        <taxon>Sar</taxon>
        <taxon>Rhizaria</taxon>
        <taxon>Retaria</taxon>
        <taxon>Foraminifera</taxon>
        <taxon>Monothalamids</taxon>
        <taxon>Reticulomyxidae</taxon>
        <taxon>Reticulomyxa</taxon>
    </lineage>
</organism>
<feature type="region of interest" description="Disordered" evidence="1">
    <location>
        <begin position="1"/>
        <end position="24"/>
    </location>
</feature>
<sequence>MLKFQEENKKKRKKKHHNQVPHTEYSTKTIMSYKVINKTTFALFKSLLKPKKTKTKSKIKYLISKSERKMKHKNNNQKYINVSFSELLNINVYFDQTG</sequence>
<name>X6NR77_RETFI</name>
<dbReference type="Proteomes" id="UP000023152">
    <property type="component" value="Unassembled WGS sequence"/>
</dbReference>
<comment type="caution">
    <text evidence="2">The sequence shown here is derived from an EMBL/GenBank/DDBJ whole genome shotgun (WGS) entry which is preliminary data.</text>
</comment>
<dbReference type="EMBL" id="ASPP01006789">
    <property type="protein sequence ID" value="ETO28234.1"/>
    <property type="molecule type" value="Genomic_DNA"/>
</dbReference>
<evidence type="ECO:0000256" key="1">
    <source>
        <dbReference type="SAM" id="MobiDB-lite"/>
    </source>
</evidence>
<accession>X6NR77</accession>
<evidence type="ECO:0000313" key="2">
    <source>
        <dbReference type="EMBL" id="ETO28234.1"/>
    </source>
</evidence>